<evidence type="ECO:0000313" key="2">
    <source>
        <dbReference type="Proteomes" id="UP001063166"/>
    </source>
</evidence>
<dbReference type="Proteomes" id="UP001063166">
    <property type="component" value="Unassembled WGS sequence"/>
</dbReference>
<keyword evidence="2" id="KW-1185">Reference proteome</keyword>
<evidence type="ECO:0000313" key="1">
    <source>
        <dbReference type="EMBL" id="GLB39137.1"/>
    </source>
</evidence>
<sequence>MLHNLEGVKELEFHQTSFETSVQFFRYVCTLPALEALSISRSSIEVEASDMAELRPKVPFSIRYLDAGKLSRGVLDWFLAQDPVPPVHTFRINLIDATSNATLPEFATAMGPSIANLRVTLPSDLQAYYRGPGAVDFSSFSNVSSVYIEGYLRLGEQAESRLFRDLLRTTFTQISSPILKKVSVLVSLGIDEELLFFGFPDNLLLDGFSWGGALPDILGKEREQSLDEFHLVIRGLPSYQRRFVDLKRDVRNNPP</sequence>
<proteinExistence type="predicted"/>
<dbReference type="EMBL" id="BRPK01000006">
    <property type="protein sequence ID" value="GLB39137.1"/>
    <property type="molecule type" value="Genomic_DNA"/>
</dbReference>
<name>A0A9P3PPR2_LYOSH</name>
<organism evidence="1 2">
    <name type="scientific">Lyophyllum shimeji</name>
    <name type="common">Hon-shimeji</name>
    <name type="synonym">Tricholoma shimeji</name>
    <dbReference type="NCBI Taxonomy" id="47721"/>
    <lineage>
        <taxon>Eukaryota</taxon>
        <taxon>Fungi</taxon>
        <taxon>Dikarya</taxon>
        <taxon>Basidiomycota</taxon>
        <taxon>Agaricomycotina</taxon>
        <taxon>Agaricomycetes</taxon>
        <taxon>Agaricomycetidae</taxon>
        <taxon>Agaricales</taxon>
        <taxon>Tricholomatineae</taxon>
        <taxon>Lyophyllaceae</taxon>
        <taxon>Lyophyllum</taxon>
    </lineage>
</organism>
<accession>A0A9P3PPR2</accession>
<dbReference type="OrthoDB" id="2977329at2759"/>
<gene>
    <name evidence="1" type="ORF">LshimejAT787_0602990</name>
</gene>
<protein>
    <submittedName>
        <fullName evidence="1">Uncharacterized protein</fullName>
    </submittedName>
</protein>
<comment type="caution">
    <text evidence="1">The sequence shown here is derived from an EMBL/GenBank/DDBJ whole genome shotgun (WGS) entry which is preliminary data.</text>
</comment>
<dbReference type="AlphaFoldDB" id="A0A9P3PPR2"/>
<reference evidence="1" key="1">
    <citation type="submission" date="2022-07" db="EMBL/GenBank/DDBJ databases">
        <title>The genome of Lyophyllum shimeji provides insight into the initial evolution of ectomycorrhizal fungal genome.</title>
        <authorList>
            <person name="Kobayashi Y."/>
            <person name="Shibata T."/>
            <person name="Hirakawa H."/>
            <person name="Shigenobu S."/>
            <person name="Nishiyama T."/>
            <person name="Yamada A."/>
            <person name="Hasebe M."/>
            <person name="Kawaguchi M."/>
        </authorList>
    </citation>
    <scope>NUCLEOTIDE SEQUENCE</scope>
    <source>
        <strain evidence="1">AT787</strain>
    </source>
</reference>